<dbReference type="Proteomes" id="UP001150942">
    <property type="component" value="Unassembled WGS sequence"/>
</dbReference>
<organism evidence="4 5">
    <name type="scientific">Penicillium cf. viridicatum</name>
    <dbReference type="NCBI Taxonomy" id="2972119"/>
    <lineage>
        <taxon>Eukaryota</taxon>
        <taxon>Fungi</taxon>
        <taxon>Dikarya</taxon>
        <taxon>Ascomycota</taxon>
        <taxon>Pezizomycotina</taxon>
        <taxon>Eurotiomycetes</taxon>
        <taxon>Eurotiomycetidae</taxon>
        <taxon>Eurotiales</taxon>
        <taxon>Aspergillaceae</taxon>
        <taxon>Penicillium</taxon>
    </lineage>
</organism>
<dbReference type="InterPro" id="IPR000719">
    <property type="entry name" value="Prot_kinase_dom"/>
</dbReference>
<dbReference type="InterPro" id="IPR011009">
    <property type="entry name" value="Kinase-like_dom_sf"/>
</dbReference>
<dbReference type="InterPro" id="IPR008271">
    <property type="entry name" value="Ser/Thr_kinase_AS"/>
</dbReference>
<dbReference type="PROSITE" id="PS50297">
    <property type="entry name" value="ANK_REP_REGION"/>
    <property type="match status" value="1"/>
</dbReference>
<dbReference type="PANTHER" id="PTHR44167">
    <property type="entry name" value="OVARIAN-SPECIFIC SERINE/THREONINE-PROTEIN KINASE LOK-RELATED"/>
    <property type="match status" value="1"/>
</dbReference>
<dbReference type="PROSITE" id="PS00108">
    <property type="entry name" value="PROTEIN_KINASE_ST"/>
    <property type="match status" value="1"/>
</dbReference>
<evidence type="ECO:0000313" key="4">
    <source>
        <dbReference type="EMBL" id="KAJ5193069.1"/>
    </source>
</evidence>
<reference evidence="4" key="2">
    <citation type="journal article" date="2023" name="IMA Fungus">
        <title>Comparative genomic study of the Penicillium genus elucidates a diverse pangenome and 15 lateral gene transfer events.</title>
        <authorList>
            <person name="Petersen C."/>
            <person name="Sorensen T."/>
            <person name="Nielsen M.R."/>
            <person name="Sondergaard T.E."/>
            <person name="Sorensen J.L."/>
            <person name="Fitzpatrick D.A."/>
            <person name="Frisvad J.C."/>
            <person name="Nielsen K.L."/>
        </authorList>
    </citation>
    <scope>NUCLEOTIDE SEQUENCE</scope>
    <source>
        <strain evidence="4">IBT 20477</strain>
    </source>
</reference>
<evidence type="ECO:0000256" key="2">
    <source>
        <dbReference type="SAM" id="MobiDB-lite"/>
    </source>
</evidence>
<evidence type="ECO:0000256" key="1">
    <source>
        <dbReference type="PROSITE-ProRule" id="PRU00023"/>
    </source>
</evidence>
<dbReference type="InterPro" id="IPR002110">
    <property type="entry name" value="Ankyrin_rpt"/>
</dbReference>
<dbReference type="Pfam" id="PF12796">
    <property type="entry name" value="Ank_2"/>
    <property type="match status" value="2"/>
</dbReference>
<dbReference type="SUPFAM" id="SSF48403">
    <property type="entry name" value="Ankyrin repeat"/>
    <property type="match status" value="1"/>
</dbReference>
<feature type="domain" description="Protein kinase" evidence="3">
    <location>
        <begin position="155"/>
        <end position="486"/>
    </location>
</feature>
<dbReference type="GO" id="GO:0005737">
    <property type="term" value="C:cytoplasm"/>
    <property type="evidence" value="ECO:0007669"/>
    <property type="project" value="TreeGrafter"/>
</dbReference>
<proteinExistence type="predicted"/>
<dbReference type="PROSITE" id="PS50011">
    <property type="entry name" value="PROTEIN_KINASE_DOM"/>
    <property type="match status" value="1"/>
</dbReference>
<dbReference type="InterPro" id="IPR036770">
    <property type="entry name" value="Ankyrin_rpt-contain_sf"/>
</dbReference>
<keyword evidence="5" id="KW-1185">Reference proteome</keyword>
<dbReference type="AlphaFoldDB" id="A0A9W9JAX1"/>
<keyword evidence="1" id="KW-0040">ANK repeat</keyword>
<dbReference type="EMBL" id="JAPQKQ010000006">
    <property type="protein sequence ID" value="KAJ5193069.1"/>
    <property type="molecule type" value="Genomic_DNA"/>
</dbReference>
<comment type="caution">
    <text evidence="4">The sequence shown here is derived from an EMBL/GenBank/DDBJ whole genome shotgun (WGS) entry which is preliminary data.</text>
</comment>
<sequence>MSLGDIHKRLKEAIYNYGTPEAFIPYDRVREVWAGDRLERFLIAHDSTLNPSQIDEAREGLLCMISILAGVVPRDWSGWSRFGQIFFPPNNVDRDRRRDKNIPKFTKKELKDDSFLGDTNLATHFVGHMWTYFPIVLNENKEVFYGKHERLPLRQEKEPVIREGGFGEVTKEIIPPNHIILGHVGDHRGIPEAPYSKELIVARKRFPEKRFQVEMKQLKLLRSSPTKHERIVSHLAMFFVGKDLNIIMPWAHMDLEDFLTGRYREMAYTPDLKDLIQESRGVASAIHFLHKNLQLDSPGEDSRHLAICHADLKPQNILVFKHEGSSTGVWRISDFGVSRVAKRALSGTGRRDSGYSASLIDHPPRGGPYRAPDTTSQRRSDVWSFGCILVRVFALGLDPESLPELDERRKEWPDGHAFDDSFYRGEPPALNSNVKTWIEELSTRYRSSLNPDVPEKMQNLLSSMLQIDFQQRASARDVRTGLQALYYSLTRSKSDASTSTQINLRGSLSGSSTMSGMSQSSTDFTSISISHPPRPVKDVGVLVNVMKSEDINQVRQILEDEVDVEQTYEGDRPLIHAIKMTNAAIIEELSKYQRRSHNRNLDVRTLSSDNQTPLYLAIGKGDVDTVRAVIDADIDPDIEPDTDPDIDAETGSDSNAGTNALLNKLCEGKTPLMYAAFLGHAGVVSFLLERGADHRICVQQDKLNCLHFAVKSGNRAQADVIKAFKHKMVFDQLPPDTTVDGEGTPSKPRSYETPMMLHIKLVPEDSYSSLGPDSVWGRKFKALLEGGADVNRTYNSGIRSLEKNSLEIAVWETKPMLVQVLVSAGATLPLGYVIPSGSSRDMKKLLKNVPRERPPARS</sequence>
<reference evidence="4" key="1">
    <citation type="submission" date="2022-11" db="EMBL/GenBank/DDBJ databases">
        <authorList>
            <person name="Petersen C."/>
        </authorList>
    </citation>
    <scope>NUCLEOTIDE SEQUENCE</scope>
    <source>
        <strain evidence="4">IBT 20477</strain>
    </source>
</reference>
<dbReference type="GO" id="GO:0005634">
    <property type="term" value="C:nucleus"/>
    <property type="evidence" value="ECO:0007669"/>
    <property type="project" value="TreeGrafter"/>
</dbReference>
<accession>A0A9W9JAX1</accession>
<dbReference type="SMART" id="SM00220">
    <property type="entry name" value="S_TKc"/>
    <property type="match status" value="1"/>
</dbReference>
<dbReference type="Gene3D" id="1.25.40.20">
    <property type="entry name" value="Ankyrin repeat-containing domain"/>
    <property type="match status" value="2"/>
</dbReference>
<dbReference type="CDD" id="cd00180">
    <property type="entry name" value="PKc"/>
    <property type="match status" value="1"/>
</dbReference>
<dbReference type="SMART" id="SM00248">
    <property type="entry name" value="ANK"/>
    <property type="match status" value="5"/>
</dbReference>
<name>A0A9W9JAX1_9EURO</name>
<dbReference type="SUPFAM" id="SSF56112">
    <property type="entry name" value="Protein kinase-like (PK-like)"/>
    <property type="match status" value="1"/>
</dbReference>
<feature type="region of interest" description="Disordered" evidence="2">
    <location>
        <begin position="348"/>
        <end position="375"/>
    </location>
</feature>
<gene>
    <name evidence="4" type="ORF">N7449_009211</name>
</gene>
<dbReference type="GO" id="GO:0004674">
    <property type="term" value="F:protein serine/threonine kinase activity"/>
    <property type="evidence" value="ECO:0007669"/>
    <property type="project" value="TreeGrafter"/>
</dbReference>
<feature type="repeat" description="ANK" evidence="1">
    <location>
        <begin position="667"/>
        <end position="693"/>
    </location>
</feature>
<dbReference type="Gene3D" id="1.10.510.10">
    <property type="entry name" value="Transferase(Phosphotransferase) domain 1"/>
    <property type="match status" value="1"/>
</dbReference>
<feature type="repeat" description="ANK" evidence="1">
    <location>
        <begin position="609"/>
        <end position="641"/>
    </location>
</feature>
<dbReference type="PROSITE" id="PS50088">
    <property type="entry name" value="ANK_REPEAT"/>
    <property type="match status" value="2"/>
</dbReference>
<feature type="region of interest" description="Disordered" evidence="2">
    <location>
        <begin position="507"/>
        <end position="530"/>
    </location>
</feature>
<evidence type="ECO:0000313" key="5">
    <source>
        <dbReference type="Proteomes" id="UP001150942"/>
    </source>
</evidence>
<feature type="compositionally biased region" description="Low complexity" evidence="2">
    <location>
        <begin position="507"/>
        <end position="522"/>
    </location>
</feature>
<dbReference type="OrthoDB" id="5986190at2759"/>
<dbReference type="PANTHER" id="PTHR44167:SF24">
    <property type="entry name" value="SERINE_THREONINE-PROTEIN KINASE CHK2"/>
    <property type="match status" value="1"/>
</dbReference>
<protein>
    <recommendedName>
        <fullName evidence="3">Protein kinase domain-containing protein</fullName>
    </recommendedName>
</protein>
<dbReference type="GO" id="GO:0044773">
    <property type="term" value="P:mitotic DNA damage checkpoint signaling"/>
    <property type="evidence" value="ECO:0007669"/>
    <property type="project" value="TreeGrafter"/>
</dbReference>
<evidence type="ECO:0000259" key="3">
    <source>
        <dbReference type="PROSITE" id="PS50011"/>
    </source>
</evidence>
<dbReference type="Pfam" id="PF00069">
    <property type="entry name" value="Pkinase"/>
    <property type="match status" value="1"/>
</dbReference>
<dbReference type="GO" id="GO:0005524">
    <property type="term" value="F:ATP binding"/>
    <property type="evidence" value="ECO:0007669"/>
    <property type="project" value="InterPro"/>
</dbReference>